<dbReference type="EMBL" id="JAUJEA010000003">
    <property type="protein sequence ID" value="MDN5201800.1"/>
    <property type="molecule type" value="Genomic_DNA"/>
</dbReference>
<dbReference type="PANTHER" id="PTHR46796">
    <property type="entry name" value="HTH-TYPE TRANSCRIPTIONAL ACTIVATOR RHAS-RELATED"/>
    <property type="match status" value="1"/>
</dbReference>
<dbReference type="PANTHER" id="PTHR46796:SF13">
    <property type="entry name" value="HTH-TYPE TRANSCRIPTIONAL ACTIVATOR RHAS"/>
    <property type="match status" value="1"/>
</dbReference>
<organism evidence="5 6">
    <name type="scientific">Splendidivirga corallicola</name>
    <dbReference type="NCBI Taxonomy" id="3051826"/>
    <lineage>
        <taxon>Bacteria</taxon>
        <taxon>Pseudomonadati</taxon>
        <taxon>Bacteroidota</taxon>
        <taxon>Cytophagia</taxon>
        <taxon>Cytophagales</taxon>
        <taxon>Splendidivirgaceae</taxon>
        <taxon>Splendidivirga</taxon>
    </lineage>
</organism>
<dbReference type="Pfam" id="PF20240">
    <property type="entry name" value="DUF6597"/>
    <property type="match status" value="1"/>
</dbReference>
<gene>
    <name evidence="5" type="ORF">QQ008_10515</name>
</gene>
<keyword evidence="6" id="KW-1185">Reference proteome</keyword>
<sequence length="219" mass="24851">MDIIFNFSDPLVAKECEKQSVNSSPVFLVGMMTKPIMSGSLGRIDLLGVRFKAQALSYLTTISFSDVTDKVIDLKLINGLIAHELVDELYEKSDEHRILYLERYFQEKFLKTSTKIPWMQNIIHAIEASNGNVDLEQLSRNTGISPRQIQRTFKKNIGIGPKKFGQVVRFNALKKFLDSGEKQSFLASAFDYGYYDHPHLTKSFKDIAGISPSEYLLNS</sequence>
<protein>
    <submittedName>
        <fullName evidence="5">Helix-turn-helix transcriptional regulator</fullName>
    </submittedName>
</protein>
<dbReference type="Pfam" id="PF12833">
    <property type="entry name" value="HTH_18"/>
    <property type="match status" value="1"/>
</dbReference>
<comment type="caution">
    <text evidence="5">The sequence shown here is derived from an EMBL/GenBank/DDBJ whole genome shotgun (WGS) entry which is preliminary data.</text>
</comment>
<dbReference type="Gene3D" id="1.10.10.60">
    <property type="entry name" value="Homeodomain-like"/>
    <property type="match status" value="1"/>
</dbReference>
<keyword evidence="3" id="KW-0804">Transcription</keyword>
<dbReference type="InterPro" id="IPR018060">
    <property type="entry name" value="HTH_AraC"/>
</dbReference>
<dbReference type="Proteomes" id="UP001172082">
    <property type="component" value="Unassembled WGS sequence"/>
</dbReference>
<feature type="domain" description="HTH araC/xylS-type" evidence="4">
    <location>
        <begin position="120"/>
        <end position="218"/>
    </location>
</feature>
<evidence type="ECO:0000259" key="4">
    <source>
        <dbReference type="PROSITE" id="PS01124"/>
    </source>
</evidence>
<name>A0ABT8KM53_9BACT</name>
<keyword evidence="1" id="KW-0805">Transcription regulation</keyword>
<evidence type="ECO:0000313" key="5">
    <source>
        <dbReference type="EMBL" id="MDN5201800.1"/>
    </source>
</evidence>
<keyword evidence="2" id="KW-0238">DNA-binding</keyword>
<dbReference type="InterPro" id="IPR046532">
    <property type="entry name" value="DUF6597"/>
</dbReference>
<evidence type="ECO:0000313" key="6">
    <source>
        <dbReference type="Proteomes" id="UP001172082"/>
    </source>
</evidence>
<dbReference type="InterPro" id="IPR050204">
    <property type="entry name" value="AraC_XylS_family_regulators"/>
</dbReference>
<dbReference type="SMART" id="SM00342">
    <property type="entry name" value="HTH_ARAC"/>
    <property type="match status" value="1"/>
</dbReference>
<reference evidence="5" key="1">
    <citation type="submission" date="2023-06" db="EMBL/GenBank/DDBJ databases">
        <title>Genomic of Parafulvivirga corallium.</title>
        <authorList>
            <person name="Wang G."/>
        </authorList>
    </citation>
    <scope>NUCLEOTIDE SEQUENCE</scope>
    <source>
        <strain evidence="5">BMA10</strain>
    </source>
</reference>
<evidence type="ECO:0000256" key="2">
    <source>
        <dbReference type="ARBA" id="ARBA00023125"/>
    </source>
</evidence>
<evidence type="ECO:0000256" key="3">
    <source>
        <dbReference type="ARBA" id="ARBA00023163"/>
    </source>
</evidence>
<dbReference type="PROSITE" id="PS01124">
    <property type="entry name" value="HTH_ARAC_FAMILY_2"/>
    <property type="match status" value="1"/>
</dbReference>
<evidence type="ECO:0000256" key="1">
    <source>
        <dbReference type="ARBA" id="ARBA00023015"/>
    </source>
</evidence>
<proteinExistence type="predicted"/>
<accession>A0ABT8KM53</accession>